<keyword evidence="5 8" id="KW-0812">Transmembrane</keyword>
<dbReference type="Gene3D" id="1.20.1530.20">
    <property type="match status" value="1"/>
</dbReference>
<keyword evidence="7 8" id="KW-0472">Membrane</keyword>
<evidence type="ECO:0000313" key="10">
    <source>
        <dbReference type="Proteomes" id="UP001321582"/>
    </source>
</evidence>
<evidence type="ECO:0000256" key="7">
    <source>
        <dbReference type="ARBA" id="ARBA00023136"/>
    </source>
</evidence>
<keyword evidence="4" id="KW-1003">Cell membrane</keyword>
<dbReference type="InterPro" id="IPR038770">
    <property type="entry name" value="Na+/solute_symporter_sf"/>
</dbReference>
<keyword evidence="10" id="KW-1185">Reference proteome</keyword>
<dbReference type="Proteomes" id="UP001321582">
    <property type="component" value="Plasmid pHIC"/>
</dbReference>
<dbReference type="GO" id="GO:0005886">
    <property type="term" value="C:plasma membrane"/>
    <property type="evidence" value="ECO:0007669"/>
    <property type="project" value="UniProtKB-SubCell"/>
</dbReference>
<accession>A0AAU9D6F2</accession>
<evidence type="ECO:0000256" key="8">
    <source>
        <dbReference type="SAM" id="Phobius"/>
    </source>
</evidence>
<dbReference type="GO" id="GO:0015105">
    <property type="term" value="F:arsenite transmembrane transporter activity"/>
    <property type="evidence" value="ECO:0007669"/>
    <property type="project" value="TreeGrafter"/>
</dbReference>
<proteinExistence type="inferred from homology"/>
<keyword evidence="6 8" id="KW-1133">Transmembrane helix</keyword>
<dbReference type="PANTHER" id="PTHR43057">
    <property type="entry name" value="ARSENITE EFFLUX TRANSPORTER"/>
    <property type="match status" value="1"/>
</dbReference>
<feature type="transmembrane region" description="Helical" evidence="8">
    <location>
        <begin position="73"/>
        <end position="91"/>
    </location>
</feature>
<protein>
    <submittedName>
        <fullName evidence="9">Uncharacterized protein</fullName>
    </submittedName>
</protein>
<evidence type="ECO:0000256" key="6">
    <source>
        <dbReference type="ARBA" id="ARBA00022989"/>
    </source>
</evidence>
<evidence type="ECO:0000256" key="5">
    <source>
        <dbReference type="ARBA" id="ARBA00022692"/>
    </source>
</evidence>
<dbReference type="KEGG" id="haby:HLVA_21430"/>
<dbReference type="PANTHER" id="PTHR43057:SF1">
    <property type="entry name" value="ARSENICAL-RESISTANCE PROTEIN 3"/>
    <property type="match status" value="1"/>
</dbReference>
<sequence length="112" mass="12434">MQVAINDIIILFAFTPIVAVLLGISNIKVPYATLFLSVILFVIVPFSAGFITRTTVIKNRGLEYFEKSFLPKFNNITITGLLLTLVIIFSFQGDIIIKNPTHILLIAIPLTI</sequence>
<comment type="similarity">
    <text evidence="2">Belongs to the arsenical resistance-3 (ACR3) (TC 2.A.59) family.</text>
</comment>
<organism evidence="9 10">
    <name type="scientific">Haliovirga abyssi</name>
    <dbReference type="NCBI Taxonomy" id="2996794"/>
    <lineage>
        <taxon>Bacteria</taxon>
        <taxon>Fusobacteriati</taxon>
        <taxon>Fusobacteriota</taxon>
        <taxon>Fusobacteriia</taxon>
        <taxon>Fusobacteriales</taxon>
        <taxon>Haliovirgaceae</taxon>
        <taxon>Haliovirga</taxon>
    </lineage>
</organism>
<feature type="transmembrane region" description="Helical" evidence="8">
    <location>
        <begin position="31"/>
        <end position="52"/>
    </location>
</feature>
<dbReference type="EMBL" id="AP027060">
    <property type="protein sequence ID" value="BDU51574.1"/>
    <property type="molecule type" value="Genomic_DNA"/>
</dbReference>
<dbReference type="InterPro" id="IPR004706">
    <property type="entry name" value="Arsenical-R_Acr3"/>
</dbReference>
<keyword evidence="9" id="KW-0614">Plasmid</keyword>
<evidence type="ECO:0000256" key="3">
    <source>
        <dbReference type="ARBA" id="ARBA00022448"/>
    </source>
</evidence>
<comment type="subcellular location">
    <subcellularLocation>
        <location evidence="1">Cell membrane</location>
        <topology evidence="1">Multi-pass membrane protein</topology>
    </subcellularLocation>
</comment>
<evidence type="ECO:0000313" key="9">
    <source>
        <dbReference type="EMBL" id="BDU51574.1"/>
    </source>
</evidence>
<geneLocation type="plasmid" evidence="9 10">
    <name>pHIC</name>
</geneLocation>
<reference evidence="9 10" key="1">
    <citation type="submission" date="2022-11" db="EMBL/GenBank/DDBJ databases">
        <title>Haliovirga abyssi gen. nov., sp. nov., a mesophilic fermentative bacterium isolated from the Iheya North hydrothermal field and the proposal of Haliovirgaceae fam. nov.</title>
        <authorList>
            <person name="Miyazaki U."/>
            <person name="Tame A."/>
            <person name="Miyazaki J."/>
            <person name="Takai K."/>
            <person name="Sawayama S."/>
            <person name="Kitajima M."/>
            <person name="Okamoto A."/>
            <person name="Nakagawa S."/>
        </authorList>
    </citation>
    <scope>NUCLEOTIDE SEQUENCE [LARGE SCALE GENOMIC DNA]</scope>
    <source>
        <strain evidence="9 10">IC12</strain>
        <plasmid evidence="9 10">pHIC</plasmid>
    </source>
</reference>
<name>A0AAU9D6F2_9FUSO</name>
<dbReference type="InterPro" id="IPR002657">
    <property type="entry name" value="BilAc:Na_symport/Acr3"/>
</dbReference>
<gene>
    <name evidence="9" type="ORF">HLVA_21430</name>
</gene>
<dbReference type="GO" id="GO:0015104">
    <property type="term" value="F:antimonite transmembrane transporter activity"/>
    <property type="evidence" value="ECO:0007669"/>
    <property type="project" value="TreeGrafter"/>
</dbReference>
<feature type="transmembrane region" description="Helical" evidence="8">
    <location>
        <begin position="7"/>
        <end position="25"/>
    </location>
</feature>
<dbReference type="AlphaFoldDB" id="A0AAU9D6F2"/>
<evidence type="ECO:0000256" key="4">
    <source>
        <dbReference type="ARBA" id="ARBA00022475"/>
    </source>
</evidence>
<evidence type="ECO:0000256" key="2">
    <source>
        <dbReference type="ARBA" id="ARBA00010110"/>
    </source>
</evidence>
<keyword evidence="3" id="KW-0813">Transport</keyword>
<dbReference type="GO" id="GO:0015297">
    <property type="term" value="F:antiporter activity"/>
    <property type="evidence" value="ECO:0007669"/>
    <property type="project" value="InterPro"/>
</dbReference>
<evidence type="ECO:0000256" key="1">
    <source>
        <dbReference type="ARBA" id="ARBA00004651"/>
    </source>
</evidence>
<dbReference type="Pfam" id="PF01758">
    <property type="entry name" value="SBF"/>
    <property type="match status" value="1"/>
</dbReference>